<keyword evidence="5" id="KW-1185">Reference proteome</keyword>
<sequence>MQTNRIAPQTIRPQLSPSEDPGALTQQDIDELTALVQPELERAGTWRGWLCCCLRCLFPCICCVEACHSYRVSKRVMERMEARAAAQAPARLAP</sequence>
<dbReference type="EMBL" id="JABEMD010000024">
    <property type="protein sequence ID" value="NNH12151.1"/>
    <property type="molecule type" value="Genomic_DNA"/>
</dbReference>
<dbReference type="AlphaFoldDB" id="A0A6N1BZ32"/>
<gene>
    <name evidence="2" type="ORF">HLB16_14855</name>
    <name evidence="3" type="ORF">NDR89_21575</name>
</gene>
<organism evidence="2 4">
    <name type="scientific">Cupriavidus gilardii</name>
    <dbReference type="NCBI Taxonomy" id="82541"/>
    <lineage>
        <taxon>Bacteria</taxon>
        <taxon>Pseudomonadati</taxon>
        <taxon>Pseudomonadota</taxon>
        <taxon>Betaproteobacteria</taxon>
        <taxon>Burkholderiales</taxon>
        <taxon>Burkholderiaceae</taxon>
        <taxon>Cupriavidus</taxon>
    </lineage>
</organism>
<dbReference type="Proteomes" id="UP000542973">
    <property type="component" value="Unassembled WGS sequence"/>
</dbReference>
<feature type="compositionally biased region" description="Polar residues" evidence="1">
    <location>
        <begin position="1"/>
        <end position="17"/>
    </location>
</feature>
<evidence type="ECO:0000313" key="3">
    <source>
        <dbReference type="EMBL" id="USE79212.1"/>
    </source>
</evidence>
<dbReference type="Proteomes" id="UP001056648">
    <property type="component" value="Chromosome 2"/>
</dbReference>
<evidence type="ECO:0000313" key="5">
    <source>
        <dbReference type="Proteomes" id="UP001056648"/>
    </source>
</evidence>
<evidence type="ECO:0000313" key="2">
    <source>
        <dbReference type="EMBL" id="NNH12151.1"/>
    </source>
</evidence>
<reference evidence="2 4" key="1">
    <citation type="submission" date="2020-05" db="EMBL/GenBank/DDBJ databases">
        <title>MicrobeNet Type strains.</title>
        <authorList>
            <person name="Nicholson A.C."/>
        </authorList>
    </citation>
    <scope>NUCLEOTIDE SEQUENCE [LARGE SCALE GENOMIC DNA]</scope>
    <source>
        <strain evidence="2 4">ATCC 700815</strain>
    </source>
</reference>
<evidence type="ECO:0000313" key="4">
    <source>
        <dbReference type="Proteomes" id="UP000542973"/>
    </source>
</evidence>
<dbReference type="EMBL" id="CP098736">
    <property type="protein sequence ID" value="USE79212.1"/>
    <property type="molecule type" value="Genomic_DNA"/>
</dbReference>
<evidence type="ECO:0000256" key="1">
    <source>
        <dbReference type="SAM" id="MobiDB-lite"/>
    </source>
</evidence>
<dbReference type="RefSeq" id="WP_006577038.1">
    <property type="nucleotide sequence ID" value="NZ_BAAAEB010000007.1"/>
</dbReference>
<feature type="region of interest" description="Disordered" evidence="1">
    <location>
        <begin position="1"/>
        <end position="23"/>
    </location>
</feature>
<dbReference type="GeneID" id="70689637"/>
<name>A0A6N1BZ32_9BURK</name>
<proteinExistence type="predicted"/>
<protein>
    <submittedName>
        <fullName evidence="2">Uncharacterized protein</fullName>
    </submittedName>
</protein>
<accession>A0A6N1BZ32</accession>
<reference evidence="3" key="2">
    <citation type="submission" date="2022-06" db="EMBL/GenBank/DDBJ databases">
        <title>Complete genome sequence and characterization of Cupriavidus gilardii QJ1 isolated from contaminating cells.</title>
        <authorList>
            <person name="Qi J."/>
        </authorList>
    </citation>
    <scope>NUCLEOTIDE SEQUENCE</scope>
    <source>
        <strain evidence="3">QJ1</strain>
    </source>
</reference>